<dbReference type="GO" id="GO:0005524">
    <property type="term" value="F:ATP binding"/>
    <property type="evidence" value="ECO:0007669"/>
    <property type="project" value="InterPro"/>
</dbReference>
<dbReference type="RefSeq" id="WP_098069382.1">
    <property type="nucleotide sequence ID" value="NZ_NUDN01000067.1"/>
</dbReference>
<sequence>MEKIHSELVEKELWEIPINEALNQCIEKIELLSYYYKWFYSNMEKMYDLGSRYVDAFDRTTFDLFFKNIEYSNKELENSLKAARIVLNTLEQSDEITSQYLIYLENELLNINWGKFNYIDYHFISRFNQFKQNIEAEKNLQSEDFQVIQNLNYIISYSMSYKDELVQKVSSISIFNRIQYFKDNNLVIIGPNGSGKSRFARSFKGKLGENKNYTIISAQHLLIFDPPNNINLSEKSREVVSNFQKYDKLGSDYNIVELFKNDFSNLVLALIEEKNERQRLYYEKKEDRKTSILDYTIEIWESLITHRNIVHNEGYSLEVNTFDGETYVFNQLSDGEKAIFYYIAHVLLAEKYSYILIDEPENHLHLSICIKLWDILEQVRSDCKFIYITHNLDFAVSRNDKKLLWNKNFIPPFDWEVEEIKSDEMIPDIMLLEIMGSRRDVIFCEGDDRNSLDYKIYSRLFSNYNVIPVSGHDNVINYCKSFNNNKGLGRMTAYGIIDGDTWTQEEISSLAKNNIIVLPYNEIENALCEINILKAFVSHTAGKEEHVLQFKEEFFKKIHRETDKIAIRYANNRINNFLKHNLFKENKNIEDLKKEVEEVISASKIEAFYQEMQDRILSDLNDENYEELIKYVDVKKSLTRELANKIIINNFEERFITLLDSEQKFKSLIDEEIVKVYFKDLVEME</sequence>
<reference evidence="4 5" key="1">
    <citation type="submission" date="2017-09" db="EMBL/GenBank/DDBJ databases">
        <title>Large-scale bioinformatics analysis of Bacillus genomes uncovers conserved roles of natural products in bacterial physiology.</title>
        <authorList>
            <consortium name="Agbiome Team Llc"/>
            <person name="Bleich R.M."/>
            <person name="Grubbs K.J."/>
            <person name="Santa Maria K.C."/>
            <person name="Allen S.E."/>
            <person name="Farag S."/>
            <person name="Shank E.A."/>
            <person name="Bowers A."/>
        </authorList>
    </citation>
    <scope>NUCLEOTIDE SEQUENCE [LARGE SCALE GENOMIC DNA]</scope>
    <source>
        <strain evidence="4 5">AFS080080</strain>
    </source>
</reference>
<evidence type="ECO:0000313" key="4">
    <source>
        <dbReference type="EMBL" id="PFZ20620.1"/>
    </source>
</evidence>
<evidence type="ECO:0000256" key="1">
    <source>
        <dbReference type="SAM" id="Coils"/>
    </source>
</evidence>
<dbReference type="GO" id="GO:0000731">
    <property type="term" value="P:DNA synthesis involved in DNA repair"/>
    <property type="evidence" value="ECO:0007669"/>
    <property type="project" value="TreeGrafter"/>
</dbReference>
<dbReference type="GO" id="GO:0016887">
    <property type="term" value="F:ATP hydrolysis activity"/>
    <property type="evidence" value="ECO:0007669"/>
    <property type="project" value="InterPro"/>
</dbReference>
<feature type="domain" description="ATPase AAA-type core" evidence="2">
    <location>
        <begin position="268"/>
        <end position="392"/>
    </location>
</feature>
<evidence type="ECO:0000313" key="5">
    <source>
        <dbReference type="Proteomes" id="UP000223311"/>
    </source>
</evidence>
<dbReference type="PANTHER" id="PTHR32182:SF22">
    <property type="entry name" value="ATP-DEPENDENT ENDONUCLEASE, OLD FAMILY-RELATED"/>
    <property type="match status" value="1"/>
</dbReference>
<feature type="domain" description="DUF4435" evidence="3">
    <location>
        <begin position="441"/>
        <end position="632"/>
    </location>
</feature>
<dbReference type="Proteomes" id="UP000223311">
    <property type="component" value="Unassembled WGS sequence"/>
</dbReference>
<dbReference type="AlphaFoldDB" id="A0A2B5I724"/>
<dbReference type="SUPFAM" id="SSF52540">
    <property type="entry name" value="P-loop containing nucleoside triphosphate hydrolases"/>
    <property type="match status" value="1"/>
</dbReference>
<name>A0A2B5I724_9BACI</name>
<accession>A0A2B5I724</accession>
<organism evidence="4 5">
    <name type="scientific">Bacillus wiedmannii</name>
    <dbReference type="NCBI Taxonomy" id="1890302"/>
    <lineage>
        <taxon>Bacteria</taxon>
        <taxon>Bacillati</taxon>
        <taxon>Bacillota</taxon>
        <taxon>Bacilli</taxon>
        <taxon>Bacillales</taxon>
        <taxon>Bacillaceae</taxon>
        <taxon>Bacillus</taxon>
        <taxon>Bacillus cereus group</taxon>
    </lineage>
</organism>
<keyword evidence="1" id="KW-0175">Coiled coil</keyword>
<dbReference type="Pfam" id="PF13304">
    <property type="entry name" value="AAA_21"/>
    <property type="match status" value="1"/>
</dbReference>
<feature type="coiled-coil region" evidence="1">
    <location>
        <begin position="575"/>
        <end position="602"/>
    </location>
</feature>
<dbReference type="Gene3D" id="3.40.50.300">
    <property type="entry name" value="P-loop containing nucleotide triphosphate hydrolases"/>
    <property type="match status" value="1"/>
</dbReference>
<dbReference type="InterPro" id="IPR029492">
    <property type="entry name" value="DUF4435"/>
</dbReference>
<dbReference type="InterPro" id="IPR027417">
    <property type="entry name" value="P-loop_NTPase"/>
</dbReference>
<dbReference type="InterPro" id="IPR003959">
    <property type="entry name" value="ATPase_AAA_core"/>
</dbReference>
<dbReference type="PANTHER" id="PTHR32182">
    <property type="entry name" value="DNA REPLICATION AND REPAIR PROTEIN RECF"/>
    <property type="match status" value="1"/>
</dbReference>
<dbReference type="EMBL" id="NVGE01000067">
    <property type="protein sequence ID" value="PFZ20620.1"/>
    <property type="molecule type" value="Genomic_DNA"/>
</dbReference>
<evidence type="ECO:0000259" key="2">
    <source>
        <dbReference type="Pfam" id="PF13304"/>
    </source>
</evidence>
<dbReference type="GO" id="GO:0006302">
    <property type="term" value="P:double-strand break repair"/>
    <property type="evidence" value="ECO:0007669"/>
    <property type="project" value="TreeGrafter"/>
</dbReference>
<evidence type="ECO:0000259" key="3">
    <source>
        <dbReference type="Pfam" id="PF14491"/>
    </source>
</evidence>
<gene>
    <name evidence="4" type="ORF">COL66_28080</name>
</gene>
<evidence type="ECO:0008006" key="6">
    <source>
        <dbReference type="Google" id="ProtNLM"/>
    </source>
</evidence>
<protein>
    <recommendedName>
        <fullName evidence="6">ATPase AAA-type core domain-containing protein</fullName>
    </recommendedName>
</protein>
<comment type="caution">
    <text evidence="4">The sequence shown here is derived from an EMBL/GenBank/DDBJ whole genome shotgun (WGS) entry which is preliminary data.</text>
</comment>
<dbReference type="CDD" id="cd00267">
    <property type="entry name" value="ABC_ATPase"/>
    <property type="match status" value="1"/>
</dbReference>
<dbReference type="Pfam" id="PF14491">
    <property type="entry name" value="DUF4435"/>
    <property type="match status" value="1"/>
</dbReference>
<proteinExistence type="predicted"/>